<dbReference type="KEGG" id="dka:DKAM_0701"/>
<name>B8D4J6_DESA1</name>
<gene>
    <name evidence="2" type="ordered locus">DKAM_0701</name>
</gene>
<keyword evidence="1" id="KW-1133">Transmembrane helix</keyword>
<dbReference type="GeneID" id="7170879"/>
<dbReference type="STRING" id="490899.DKAM_0701"/>
<dbReference type="EMBL" id="CP001140">
    <property type="protein sequence ID" value="ACL11027.1"/>
    <property type="molecule type" value="Genomic_DNA"/>
</dbReference>
<protein>
    <recommendedName>
        <fullName evidence="4">DUF996 domain-containing protein</fullName>
    </recommendedName>
</protein>
<reference evidence="2 3" key="1">
    <citation type="journal article" date="2009" name="J. Bacteriol.">
        <title>Complete genome sequence of the anaerobic, protein-degrading hyperthermophilic crenarchaeon Desulfurococcus kamchatkensis.</title>
        <authorList>
            <person name="Ravin N.V."/>
            <person name="Mardanov A.V."/>
            <person name="Beletsky A.V."/>
            <person name="Kublanov I.V."/>
            <person name="Kolganova T.V."/>
            <person name="Lebedinsky A.V."/>
            <person name="Chernyh N.A."/>
            <person name="Bonch-Osmolovskaya E.A."/>
            <person name="Skryabin K.G."/>
        </authorList>
    </citation>
    <scope>NUCLEOTIDE SEQUENCE [LARGE SCALE GENOMIC DNA]</scope>
    <source>
        <strain evidence="3">DSM 18924 / JCM 16383 / VKM B-2413 / 1221n</strain>
    </source>
</reference>
<evidence type="ECO:0000313" key="3">
    <source>
        <dbReference type="Proteomes" id="UP000006903"/>
    </source>
</evidence>
<dbReference type="RefSeq" id="WP_012608368.1">
    <property type="nucleotide sequence ID" value="NC_011766.1"/>
</dbReference>
<feature type="transmembrane region" description="Helical" evidence="1">
    <location>
        <begin position="56"/>
        <end position="82"/>
    </location>
</feature>
<evidence type="ECO:0008006" key="4">
    <source>
        <dbReference type="Google" id="ProtNLM"/>
    </source>
</evidence>
<evidence type="ECO:0000313" key="2">
    <source>
        <dbReference type="EMBL" id="ACL11027.1"/>
    </source>
</evidence>
<feature type="transmembrane region" description="Helical" evidence="1">
    <location>
        <begin position="12"/>
        <end position="36"/>
    </location>
</feature>
<dbReference type="HOGENOM" id="CLU_105758_0_0_2"/>
<organism evidence="2 3">
    <name type="scientific">Desulfurococcus amylolyticus (strain DSM 18924 / JCM 16383 / VKM B-2413 / 1221n)</name>
    <name type="common">Desulfurococcus kamchatkensis</name>
    <dbReference type="NCBI Taxonomy" id="490899"/>
    <lineage>
        <taxon>Archaea</taxon>
        <taxon>Thermoproteota</taxon>
        <taxon>Thermoprotei</taxon>
        <taxon>Desulfurococcales</taxon>
        <taxon>Desulfurococcaceae</taxon>
        <taxon>Desulfurococcus</taxon>
    </lineage>
</organism>
<feature type="transmembrane region" description="Helical" evidence="1">
    <location>
        <begin position="136"/>
        <end position="169"/>
    </location>
</feature>
<dbReference type="AlphaFoldDB" id="B8D4J6"/>
<evidence type="ECO:0000256" key="1">
    <source>
        <dbReference type="SAM" id="Phobius"/>
    </source>
</evidence>
<proteinExistence type="predicted"/>
<feature type="transmembrane region" description="Helical" evidence="1">
    <location>
        <begin position="94"/>
        <end position="116"/>
    </location>
</feature>
<dbReference type="Pfam" id="PF06195">
    <property type="entry name" value="DUF996"/>
    <property type="match status" value="1"/>
</dbReference>
<keyword evidence="1" id="KW-0472">Membrane</keyword>
<sequence length="187" mass="19927">MEFDSSRILAGIGSILMAIGVFIPLLTLVGLILLLIGLRGLSDTYREEGIFRNALYAVIIGVIGLVTIMFVAISIVGIAITFAPSIPLHMARGVIGTVLLFIVVYFVILVLEALFYKKSLDLLATKSGEKLLETAGLLLLIGAALTIIIVGLILVFIAWIIAAVAFFSLKPPQPAQEQVVQAPPTLA</sequence>
<dbReference type="Proteomes" id="UP000006903">
    <property type="component" value="Chromosome"/>
</dbReference>
<dbReference type="InterPro" id="IPR010397">
    <property type="entry name" value="DUF996"/>
</dbReference>
<keyword evidence="1" id="KW-0812">Transmembrane</keyword>
<dbReference type="eggNOG" id="arCOG01644">
    <property type="taxonomic scope" value="Archaea"/>
</dbReference>
<accession>B8D4J6</accession>